<evidence type="ECO:0000256" key="7">
    <source>
        <dbReference type="ARBA" id="ARBA00019046"/>
    </source>
</evidence>
<dbReference type="InterPro" id="IPR050464">
    <property type="entry name" value="Zeta_carotene_desat/Oxidored"/>
</dbReference>
<feature type="domain" description="Amine oxidase" evidence="13">
    <location>
        <begin position="13"/>
        <end position="447"/>
    </location>
</feature>
<comment type="similarity">
    <text evidence="5 12">Belongs to the protoporphyrinogen/coproporphyrinogen oxidase family. Coproporphyrinogen III oxidase subfamily.</text>
</comment>
<sequence length="455" mass="45951">MSAVDVAVVGGGIAGLAAAHRLRALLGPGADIAVLEQTDRVGGKLRTADIAGTRFDVGAEAWLNRRPEAAALVAELGLDVVHPTGARSTVHAGGATRPLPGGTMLGLPADPATVADLLSPDGLRRVEAEADLPAPRIDGDTALGPLLRERYGDELTDRLVDPLLGGVYAGTVDRLGLRATMPPIAAALDAGATSLTAAARAVLRPSTGEPVFATLASGLATLVDALAASADIRLGTVVGDLERTTGGWRLDLGGASVDAQAVVLAVPAPSARKLLAREVPEASDAYARVELASMAVVALALPEGTELPGTSGVLVGAGEWRPDGRPFAVKAFTYSTTKWGRGGPVLVRGSVGRFGDPGALRLTDDELVKAVRADLAELAGVTAEPVDHVVRRWGGGLPQYGVGHTALVDGIERAVAALPGLAVAGATLRGVGVPACIGTGEAAARRVAAHLLGAR</sequence>
<dbReference type="Gene3D" id="3.90.660.20">
    <property type="entry name" value="Protoporphyrinogen oxidase, mitochondrial, domain 2"/>
    <property type="match status" value="1"/>
</dbReference>
<comment type="catalytic activity">
    <reaction evidence="1">
        <text>coproporphyrinogen III + 3 O2 = coproporphyrin III + 3 H2O2</text>
        <dbReference type="Rhea" id="RHEA:43436"/>
        <dbReference type="ChEBI" id="CHEBI:15379"/>
        <dbReference type="ChEBI" id="CHEBI:16240"/>
        <dbReference type="ChEBI" id="CHEBI:57309"/>
        <dbReference type="ChEBI" id="CHEBI:131725"/>
        <dbReference type="EC" id="1.3.3.15"/>
    </reaction>
    <physiologicalReaction direction="left-to-right" evidence="1">
        <dbReference type="Rhea" id="RHEA:43437"/>
    </physiologicalReaction>
</comment>
<dbReference type="PANTHER" id="PTHR42923:SF3">
    <property type="entry name" value="PROTOPORPHYRINOGEN OXIDASE"/>
    <property type="match status" value="1"/>
</dbReference>
<evidence type="ECO:0000256" key="9">
    <source>
        <dbReference type="ARBA" id="ARBA00022827"/>
    </source>
</evidence>
<dbReference type="GO" id="GO:0004729">
    <property type="term" value="F:oxygen-dependent protoporphyrinogen oxidase activity"/>
    <property type="evidence" value="ECO:0007669"/>
    <property type="project" value="UniProtKB-EC"/>
</dbReference>
<dbReference type="Pfam" id="PF01593">
    <property type="entry name" value="Amino_oxidase"/>
    <property type="match status" value="1"/>
</dbReference>
<evidence type="ECO:0000313" key="15">
    <source>
        <dbReference type="Proteomes" id="UP001596512"/>
    </source>
</evidence>
<evidence type="ECO:0000256" key="6">
    <source>
        <dbReference type="ARBA" id="ARBA00012402"/>
    </source>
</evidence>
<keyword evidence="15" id="KW-1185">Reference proteome</keyword>
<evidence type="ECO:0000256" key="2">
    <source>
        <dbReference type="ARBA" id="ARBA00001974"/>
    </source>
</evidence>
<dbReference type="InterPro" id="IPR004572">
    <property type="entry name" value="Protoporphyrinogen_oxidase"/>
</dbReference>
<dbReference type="EC" id="1.3.3.15" evidence="6 12"/>
<comment type="caution">
    <text evidence="14">The sequence shown here is derived from an EMBL/GenBank/DDBJ whole genome shotgun (WGS) entry which is preliminary data.</text>
</comment>
<evidence type="ECO:0000256" key="4">
    <source>
        <dbReference type="ARBA" id="ARBA00004744"/>
    </source>
</evidence>
<dbReference type="Gene3D" id="3.50.50.60">
    <property type="entry name" value="FAD/NAD(P)-binding domain"/>
    <property type="match status" value="1"/>
</dbReference>
<dbReference type="PANTHER" id="PTHR42923">
    <property type="entry name" value="PROTOPORPHYRINOGEN OXIDASE"/>
    <property type="match status" value="1"/>
</dbReference>
<dbReference type="SUPFAM" id="SSF54373">
    <property type="entry name" value="FAD-linked reductases, C-terminal domain"/>
    <property type="match status" value="1"/>
</dbReference>
<name>A0ABW2TLH9_9PSEU</name>
<evidence type="ECO:0000256" key="5">
    <source>
        <dbReference type="ARBA" id="ARBA00008310"/>
    </source>
</evidence>
<keyword evidence="8 12" id="KW-0285">Flavoprotein</keyword>
<comment type="subcellular location">
    <subcellularLocation>
        <location evidence="12">Cytoplasm</location>
    </subcellularLocation>
</comment>
<evidence type="ECO:0000313" key="14">
    <source>
        <dbReference type="EMBL" id="MFC7613900.1"/>
    </source>
</evidence>
<evidence type="ECO:0000256" key="10">
    <source>
        <dbReference type="ARBA" id="ARBA00023002"/>
    </source>
</evidence>
<keyword evidence="9 12" id="KW-0274">FAD</keyword>
<proteinExistence type="inferred from homology"/>
<evidence type="ECO:0000256" key="11">
    <source>
        <dbReference type="ARBA" id="ARBA00023133"/>
    </source>
</evidence>
<evidence type="ECO:0000256" key="3">
    <source>
        <dbReference type="ARBA" id="ARBA00002185"/>
    </source>
</evidence>
<evidence type="ECO:0000256" key="8">
    <source>
        <dbReference type="ARBA" id="ARBA00022630"/>
    </source>
</evidence>
<keyword evidence="11 12" id="KW-0350">Heme biosynthesis</keyword>
<dbReference type="Proteomes" id="UP001596512">
    <property type="component" value="Unassembled WGS sequence"/>
</dbReference>
<dbReference type="NCBIfam" id="TIGR00562">
    <property type="entry name" value="proto_IX_ox"/>
    <property type="match status" value="1"/>
</dbReference>
<reference evidence="15" key="1">
    <citation type="journal article" date="2019" name="Int. J. Syst. Evol. Microbiol.">
        <title>The Global Catalogue of Microorganisms (GCM) 10K type strain sequencing project: providing services to taxonomists for standard genome sequencing and annotation.</title>
        <authorList>
            <consortium name="The Broad Institute Genomics Platform"/>
            <consortium name="The Broad Institute Genome Sequencing Center for Infectious Disease"/>
            <person name="Wu L."/>
            <person name="Ma J."/>
        </authorList>
    </citation>
    <scope>NUCLEOTIDE SEQUENCE [LARGE SCALE GENOMIC DNA]</scope>
    <source>
        <strain evidence="15">JCM 17695</strain>
    </source>
</reference>
<comment type="function">
    <text evidence="3 12">Involved in coproporphyrin-dependent heme b biosynthesis. Catalyzes the oxidation of coproporphyrinogen III to coproporphyrin III.</text>
</comment>
<dbReference type="SUPFAM" id="SSF51905">
    <property type="entry name" value="FAD/NAD(P)-binding domain"/>
    <property type="match status" value="1"/>
</dbReference>
<dbReference type="Gene3D" id="1.10.3110.10">
    <property type="entry name" value="protoporphyrinogen ix oxidase, domain 3"/>
    <property type="match status" value="1"/>
</dbReference>
<accession>A0ABW2TLH9</accession>
<organism evidence="14 15">
    <name type="scientific">Actinokineospora soli</name>
    <dbReference type="NCBI Taxonomy" id="1048753"/>
    <lineage>
        <taxon>Bacteria</taxon>
        <taxon>Bacillati</taxon>
        <taxon>Actinomycetota</taxon>
        <taxon>Actinomycetes</taxon>
        <taxon>Pseudonocardiales</taxon>
        <taxon>Pseudonocardiaceae</taxon>
        <taxon>Actinokineospora</taxon>
    </lineage>
</organism>
<keyword evidence="10 12" id="KW-0560">Oxidoreductase</keyword>
<keyword evidence="12" id="KW-0963">Cytoplasm</keyword>
<dbReference type="InterPro" id="IPR002937">
    <property type="entry name" value="Amino_oxidase"/>
</dbReference>
<gene>
    <name evidence="14" type="primary">hemG</name>
    <name evidence="14" type="ORF">ACFQV2_10410</name>
</gene>
<dbReference type="InterPro" id="IPR036188">
    <property type="entry name" value="FAD/NAD-bd_sf"/>
</dbReference>
<evidence type="ECO:0000256" key="1">
    <source>
        <dbReference type="ARBA" id="ARBA00001755"/>
    </source>
</evidence>
<protein>
    <recommendedName>
        <fullName evidence="7 12">Coproporphyrinogen III oxidase</fullName>
        <ecNumber evidence="6 12">1.3.3.15</ecNumber>
    </recommendedName>
</protein>
<evidence type="ECO:0000256" key="12">
    <source>
        <dbReference type="RuleBase" id="RU364052"/>
    </source>
</evidence>
<dbReference type="EMBL" id="JBHTEY010000004">
    <property type="protein sequence ID" value="MFC7613900.1"/>
    <property type="molecule type" value="Genomic_DNA"/>
</dbReference>
<evidence type="ECO:0000259" key="13">
    <source>
        <dbReference type="Pfam" id="PF01593"/>
    </source>
</evidence>
<comment type="pathway">
    <text evidence="4 12">Porphyrin-containing compound metabolism; protoheme biosynthesis.</text>
</comment>
<comment type="cofactor">
    <cofactor evidence="2 12">
        <name>FAD</name>
        <dbReference type="ChEBI" id="CHEBI:57692"/>
    </cofactor>
</comment>